<evidence type="ECO:0000259" key="4">
    <source>
        <dbReference type="PROSITE" id="PS50075"/>
    </source>
</evidence>
<evidence type="ECO:0000313" key="5">
    <source>
        <dbReference type="EMBL" id="VDO61333.1"/>
    </source>
</evidence>
<protein>
    <recommendedName>
        <fullName evidence="1">oleoyl-[acyl-carrier-protein] hydrolase</fullName>
        <ecNumber evidence="1">3.1.2.14</ecNumber>
    </recommendedName>
</protein>
<dbReference type="InterPro" id="IPR029058">
    <property type="entry name" value="AB_hydrolase_fold"/>
</dbReference>
<keyword evidence="2" id="KW-0596">Phosphopantetheine</keyword>
<dbReference type="InterPro" id="IPR001031">
    <property type="entry name" value="Thioesterase"/>
</dbReference>
<evidence type="ECO:0000313" key="6">
    <source>
        <dbReference type="Proteomes" id="UP000267606"/>
    </source>
</evidence>
<dbReference type="SUPFAM" id="SSF53474">
    <property type="entry name" value="alpha/beta-Hydrolases"/>
    <property type="match status" value="1"/>
</dbReference>
<dbReference type="InterPro" id="IPR009081">
    <property type="entry name" value="PP-bd_ACP"/>
</dbReference>
<dbReference type="InterPro" id="IPR006162">
    <property type="entry name" value="Ppantetheine_attach_site"/>
</dbReference>
<dbReference type="InterPro" id="IPR045851">
    <property type="entry name" value="AMP-bd_C_sf"/>
</dbReference>
<dbReference type="Pfam" id="PF00550">
    <property type="entry name" value="PP-binding"/>
    <property type="match status" value="1"/>
</dbReference>
<keyword evidence="6" id="KW-1185">Reference proteome</keyword>
<dbReference type="PANTHER" id="PTHR44845:SF6">
    <property type="entry name" value="BETA-ALANINE-ACTIVATING ENZYME"/>
    <property type="match status" value="1"/>
</dbReference>
<evidence type="ECO:0000256" key="2">
    <source>
        <dbReference type="ARBA" id="ARBA00022450"/>
    </source>
</evidence>
<reference evidence="7" key="1">
    <citation type="submission" date="2016-06" db="UniProtKB">
        <authorList>
            <consortium name="WormBaseParasite"/>
        </authorList>
    </citation>
    <scope>IDENTIFICATION</scope>
</reference>
<dbReference type="Gene3D" id="3.40.50.1820">
    <property type="entry name" value="alpha/beta hydrolase"/>
    <property type="match status" value="1"/>
</dbReference>
<dbReference type="GO" id="GO:0016297">
    <property type="term" value="F:fatty acyl-[ACP] hydrolase activity"/>
    <property type="evidence" value="ECO:0007669"/>
    <property type="project" value="UniProtKB-EC"/>
</dbReference>
<evidence type="ECO:0000313" key="7">
    <source>
        <dbReference type="WBParaSite" id="OFLC_0000954101-mRNA-1"/>
    </source>
</evidence>
<accession>A0A183HPY0</accession>
<evidence type="ECO:0000256" key="1">
    <source>
        <dbReference type="ARBA" id="ARBA00012480"/>
    </source>
</evidence>
<evidence type="ECO:0000256" key="3">
    <source>
        <dbReference type="ARBA" id="ARBA00022553"/>
    </source>
</evidence>
<dbReference type="PROSITE" id="PS50075">
    <property type="entry name" value="CARRIER"/>
    <property type="match status" value="1"/>
</dbReference>
<name>A0A183HPY0_9BILA</name>
<feature type="domain" description="Carrier" evidence="4">
    <location>
        <begin position="46"/>
        <end position="121"/>
    </location>
</feature>
<dbReference type="Proteomes" id="UP000267606">
    <property type="component" value="Unassembled WGS sequence"/>
</dbReference>
<proteinExistence type="predicted"/>
<reference evidence="5 6" key="2">
    <citation type="submission" date="2018-11" db="EMBL/GenBank/DDBJ databases">
        <authorList>
            <consortium name="Pathogen Informatics"/>
        </authorList>
    </citation>
    <scope>NUCLEOTIDE SEQUENCE [LARGE SCALE GENOMIC DNA]</scope>
</reference>
<dbReference type="SUPFAM" id="SSF47336">
    <property type="entry name" value="ACP-like"/>
    <property type="match status" value="1"/>
</dbReference>
<dbReference type="PANTHER" id="PTHR44845">
    <property type="entry name" value="CARRIER DOMAIN-CONTAINING PROTEIN"/>
    <property type="match status" value="1"/>
</dbReference>
<dbReference type="PROSITE" id="PS00012">
    <property type="entry name" value="PHOSPHOPANTETHEINE"/>
    <property type="match status" value="1"/>
</dbReference>
<dbReference type="Pfam" id="PF00975">
    <property type="entry name" value="Thioesterase"/>
    <property type="match status" value="1"/>
</dbReference>
<dbReference type="STRING" id="387005.A0A183HPY0"/>
<dbReference type="EMBL" id="UZAJ01011809">
    <property type="protein sequence ID" value="VDO61333.1"/>
    <property type="molecule type" value="Genomic_DNA"/>
</dbReference>
<dbReference type="EC" id="3.1.2.14" evidence="1"/>
<organism evidence="7">
    <name type="scientific">Onchocerca flexuosa</name>
    <dbReference type="NCBI Taxonomy" id="387005"/>
    <lineage>
        <taxon>Eukaryota</taxon>
        <taxon>Metazoa</taxon>
        <taxon>Ecdysozoa</taxon>
        <taxon>Nematoda</taxon>
        <taxon>Chromadorea</taxon>
        <taxon>Rhabditida</taxon>
        <taxon>Spirurina</taxon>
        <taxon>Spiruromorpha</taxon>
        <taxon>Filarioidea</taxon>
        <taxon>Onchocercidae</taxon>
        <taxon>Onchocerca</taxon>
    </lineage>
</organism>
<keyword evidence="3" id="KW-0597">Phosphoprotein</keyword>
<dbReference type="InterPro" id="IPR036736">
    <property type="entry name" value="ACP-like_sf"/>
</dbReference>
<gene>
    <name evidence="5" type="ORF">OFLC_LOCUS9544</name>
</gene>
<dbReference type="WBParaSite" id="OFLC_0000954101-mRNA-1">
    <property type="protein sequence ID" value="OFLC_0000954101-mRNA-1"/>
    <property type="gene ID" value="OFLC_0000954101"/>
</dbReference>
<dbReference type="Gene3D" id="3.30.300.30">
    <property type="match status" value="1"/>
</dbReference>
<sequence>MVPTKITILQRMPLNRNGKIDINYLKQMIENDYSLDIDNTISGSIPANEILAEKVRKIWHQLLEVSNLKLDDNFFALGGHSLLLVHLRHKLYDEFKFDLNFEQFYRQPTLAALIDSIFTNTNIYNGKEKSNYYIDKQTDKFDQIDQHHATLLSSPLAYSSIPEIKSVRFVNLREKACTAGNLYMIHAIAGTIYPYFGLVSAIPQCLNIYAIEYEFHYPSNSLVELASFYAKNIAKHSQMKPIYLMGHSLGGILAREIAHFLHDNDKNDAVSFVIMLDSWYHGIDNLRVDTVKRYLQ</sequence>
<dbReference type="AlphaFoldDB" id="A0A183HPY0"/>
<dbReference type="Gene3D" id="1.10.1200.10">
    <property type="entry name" value="ACP-like"/>
    <property type="match status" value="1"/>
</dbReference>